<evidence type="ECO:0000313" key="1">
    <source>
        <dbReference type="EMBL" id="ANB77043.1"/>
    </source>
</evidence>
<dbReference type="Proteomes" id="UP000076852">
    <property type="component" value="Chromosome 2"/>
</dbReference>
<keyword evidence="2" id="KW-1185">Reference proteome</keyword>
<reference evidence="1 2" key="1">
    <citation type="journal article" date="2016" name="Gene">
        <title>PacBio SMRT assembly of a complex multi-replicon genome reveals chlorocatechol degradative operon in a region of genome plasticity.</title>
        <authorList>
            <person name="Ricker N."/>
            <person name="Shen S.Y."/>
            <person name="Goordial J."/>
            <person name="Jin S."/>
            <person name="Fulthorpe R.R."/>
        </authorList>
    </citation>
    <scope>NUCLEOTIDE SEQUENCE [LARGE SCALE GENOMIC DNA]</scope>
    <source>
        <strain evidence="1 2">OLGA172</strain>
    </source>
</reference>
<proteinExistence type="predicted"/>
<dbReference type="AlphaFoldDB" id="A0A167WJ46"/>
<sequence>MHDHDDRQTTFILESKDQVDDQSSLASAHRGEETLLRSVDRVSAAKRLLCVDASLRDVVRSSRLATSALENNVTRTPVRPTVSGKQVMLHRDGFVMVP</sequence>
<dbReference type="KEGG" id="buz:AYM40_33550"/>
<evidence type="ECO:0000313" key="2">
    <source>
        <dbReference type="Proteomes" id="UP000076852"/>
    </source>
</evidence>
<dbReference type="EMBL" id="CP014579">
    <property type="protein sequence ID" value="ANB77043.1"/>
    <property type="molecule type" value="Genomic_DNA"/>
</dbReference>
<dbReference type="STRING" id="1804984.AYM40_33550"/>
<gene>
    <name evidence="1" type="ORF">AYM40_33550</name>
</gene>
<accession>A0A167WJ46</accession>
<organism evidence="1 2">
    <name type="scientific">Paraburkholderia phytofirmans OLGA172</name>
    <dbReference type="NCBI Taxonomy" id="1417228"/>
    <lineage>
        <taxon>Bacteria</taxon>
        <taxon>Pseudomonadati</taxon>
        <taxon>Pseudomonadota</taxon>
        <taxon>Betaproteobacteria</taxon>
        <taxon>Burkholderiales</taxon>
        <taxon>Burkholderiaceae</taxon>
        <taxon>Paraburkholderia</taxon>
    </lineage>
</organism>
<protein>
    <submittedName>
        <fullName evidence="1">Uncharacterized protein</fullName>
    </submittedName>
</protein>
<name>A0A167WJ46_9BURK</name>